<keyword evidence="2" id="KW-0812">Transmembrane</keyword>
<dbReference type="EMBL" id="JAVIZA010000001">
    <property type="protein sequence ID" value="MDR6167145.1"/>
    <property type="molecule type" value="Genomic_DNA"/>
</dbReference>
<comment type="caution">
    <text evidence="3">The sequence shown here is derived from an EMBL/GenBank/DDBJ whole genome shotgun (WGS) entry which is preliminary data.</text>
</comment>
<sequence length="126" mass="13680">MTAILGIALAVVMLVVVTWMLLIRALREKYAVLWIAIGIVILVLSVWPGLLAAVAGVVGIALPSNLLFVLSITLLLGVALHLSWELSRAEEEIRRVAEEVAILRGQQEAMEASLGRDRDARSADEK</sequence>
<keyword evidence="2" id="KW-1133">Transmembrane helix</keyword>
<evidence type="ECO:0000256" key="1">
    <source>
        <dbReference type="SAM" id="Coils"/>
    </source>
</evidence>
<keyword evidence="1" id="KW-0175">Coiled coil</keyword>
<dbReference type="Pfam" id="PF10066">
    <property type="entry name" value="DUF2304"/>
    <property type="match status" value="1"/>
</dbReference>
<dbReference type="RefSeq" id="WP_301113629.1">
    <property type="nucleotide sequence ID" value="NZ_JAVIZA010000001.1"/>
</dbReference>
<organism evidence="3 4">
    <name type="scientific">Microbacterium paludicola</name>
    <dbReference type="NCBI Taxonomy" id="300019"/>
    <lineage>
        <taxon>Bacteria</taxon>
        <taxon>Bacillati</taxon>
        <taxon>Actinomycetota</taxon>
        <taxon>Actinomycetes</taxon>
        <taxon>Micrococcales</taxon>
        <taxon>Microbacteriaceae</taxon>
        <taxon>Microbacterium</taxon>
    </lineage>
</organism>
<dbReference type="Proteomes" id="UP001260188">
    <property type="component" value="Unassembled WGS sequence"/>
</dbReference>
<gene>
    <name evidence="3" type="ORF">QE367_001349</name>
</gene>
<evidence type="ECO:0000256" key="2">
    <source>
        <dbReference type="SAM" id="Phobius"/>
    </source>
</evidence>
<reference evidence="3 4" key="1">
    <citation type="submission" date="2023-08" db="EMBL/GenBank/DDBJ databases">
        <title>Functional and genomic diversity of the sorghum phyllosphere microbiome.</title>
        <authorList>
            <person name="Shade A."/>
        </authorList>
    </citation>
    <scope>NUCLEOTIDE SEQUENCE [LARGE SCALE GENOMIC DNA]</scope>
    <source>
        <strain evidence="3 4">SORGH_AS_0919</strain>
    </source>
</reference>
<name>A0ABU1I0E7_9MICO</name>
<dbReference type="InterPro" id="IPR019277">
    <property type="entry name" value="DUF2304"/>
</dbReference>
<feature type="transmembrane region" description="Helical" evidence="2">
    <location>
        <begin position="6"/>
        <end position="26"/>
    </location>
</feature>
<proteinExistence type="predicted"/>
<feature type="transmembrane region" description="Helical" evidence="2">
    <location>
        <begin position="33"/>
        <end position="60"/>
    </location>
</feature>
<keyword evidence="4" id="KW-1185">Reference proteome</keyword>
<keyword evidence="2" id="KW-0472">Membrane</keyword>
<evidence type="ECO:0000313" key="3">
    <source>
        <dbReference type="EMBL" id="MDR6167145.1"/>
    </source>
</evidence>
<feature type="transmembrane region" description="Helical" evidence="2">
    <location>
        <begin position="66"/>
        <end position="84"/>
    </location>
</feature>
<accession>A0ABU1I0E7</accession>
<evidence type="ECO:0000313" key="4">
    <source>
        <dbReference type="Proteomes" id="UP001260188"/>
    </source>
</evidence>
<feature type="coiled-coil region" evidence="1">
    <location>
        <begin position="79"/>
        <end position="106"/>
    </location>
</feature>
<evidence type="ECO:0008006" key="5">
    <source>
        <dbReference type="Google" id="ProtNLM"/>
    </source>
</evidence>
<protein>
    <recommendedName>
        <fullName evidence="5">DUF2304 domain-containing protein</fullName>
    </recommendedName>
</protein>